<keyword evidence="5" id="KW-0539">Nucleus</keyword>
<dbReference type="AlphaFoldDB" id="A0A2A2LWV2"/>
<evidence type="ECO:0000313" key="6">
    <source>
        <dbReference type="EMBL" id="PAV90487.1"/>
    </source>
</evidence>
<dbReference type="InterPro" id="IPR052035">
    <property type="entry name" value="ZnF_BED_domain_contain"/>
</dbReference>
<evidence type="ECO:0000313" key="7">
    <source>
        <dbReference type="Proteomes" id="UP000218231"/>
    </source>
</evidence>
<dbReference type="OrthoDB" id="5865631at2759"/>
<accession>A0A2A2LWV2</accession>
<evidence type="ECO:0000256" key="5">
    <source>
        <dbReference type="ARBA" id="ARBA00023242"/>
    </source>
</evidence>
<dbReference type="SUPFAM" id="SSF53098">
    <property type="entry name" value="Ribonuclease H-like"/>
    <property type="match status" value="1"/>
</dbReference>
<keyword evidence="3" id="KW-0863">Zinc-finger</keyword>
<evidence type="ECO:0000256" key="1">
    <source>
        <dbReference type="ARBA" id="ARBA00004123"/>
    </source>
</evidence>
<dbReference type="GO" id="GO:0005634">
    <property type="term" value="C:nucleus"/>
    <property type="evidence" value="ECO:0007669"/>
    <property type="project" value="UniProtKB-SubCell"/>
</dbReference>
<organism evidence="6 7">
    <name type="scientific">Diploscapter pachys</name>
    <dbReference type="NCBI Taxonomy" id="2018661"/>
    <lineage>
        <taxon>Eukaryota</taxon>
        <taxon>Metazoa</taxon>
        <taxon>Ecdysozoa</taxon>
        <taxon>Nematoda</taxon>
        <taxon>Chromadorea</taxon>
        <taxon>Rhabditida</taxon>
        <taxon>Rhabditina</taxon>
        <taxon>Rhabditomorpha</taxon>
        <taxon>Rhabditoidea</taxon>
        <taxon>Rhabditidae</taxon>
        <taxon>Diploscapter</taxon>
    </lineage>
</organism>
<dbReference type="PANTHER" id="PTHR46481">
    <property type="entry name" value="ZINC FINGER BED DOMAIN-CONTAINING PROTEIN 4"/>
    <property type="match status" value="1"/>
</dbReference>
<dbReference type="STRING" id="2018661.A0A2A2LWV2"/>
<keyword evidence="2" id="KW-0479">Metal-binding</keyword>
<dbReference type="PANTHER" id="PTHR46481:SF10">
    <property type="entry name" value="ZINC FINGER BED DOMAIN-CONTAINING PROTEIN 39"/>
    <property type="match status" value="1"/>
</dbReference>
<dbReference type="EMBL" id="LIAE01006371">
    <property type="protein sequence ID" value="PAV90487.1"/>
    <property type="molecule type" value="Genomic_DNA"/>
</dbReference>
<protein>
    <recommendedName>
        <fullName evidence="8">BED-type domain-containing protein</fullName>
    </recommendedName>
</protein>
<dbReference type="SUPFAM" id="SSF140996">
    <property type="entry name" value="Hermes dimerisation domain"/>
    <property type="match status" value="1"/>
</dbReference>
<name>A0A2A2LWV2_9BILA</name>
<dbReference type="InterPro" id="IPR012337">
    <property type="entry name" value="RNaseH-like_sf"/>
</dbReference>
<evidence type="ECO:0000256" key="3">
    <source>
        <dbReference type="ARBA" id="ARBA00022771"/>
    </source>
</evidence>
<comment type="subcellular location">
    <subcellularLocation>
        <location evidence="1">Nucleus</location>
    </subcellularLocation>
</comment>
<gene>
    <name evidence="6" type="ORF">WR25_27141</name>
</gene>
<evidence type="ECO:0008006" key="8">
    <source>
        <dbReference type="Google" id="ProtNLM"/>
    </source>
</evidence>
<sequence>MPLHFREQNDEIDLMEDKLARVKAYYKLHRPGILDKPRSSKYDSTFIKSEKEGFWRCLLCTGDKYGLVKIEPTGSTSGRLTHLERHHPVELMQLKKGWTAKKNRRGRPGPLLDQIKLFVASRDSESGSIDDIEAENNSSMELASSSAIFPEGGAQPNDEIFAAREIKTEELPLEEPLTRFIPNFSDGGDASPNRIDHAITEFIARDMVPLGVVEGSGFAALMRVVQPNYEVKGMRYYSNRVLPQLYERMKERVKTALDSASAVAFSSDVRSDDTGNSFLSCTAHCIDPVKLKPTHFAIGIFPFKKDGRISSIIFHNIMDCLKEFGVERERRLIFVLDPASNITATRIMLDLPVINCYTNSIELSIRQGIEKMEAGLVIEKIKMIVHRIRNSPAQKNIALACFAECNLPPEDASVKWITLYNSVTRFLENRHAVRKFVHANQLPMASEKEERMPVLSDEEWNLLFKVQKLLAPFTAMTKYLQPRPLAHLSVIIPFYQVIKTRMEEAGEDELSDARRAILIDLRSRIWDYMGEGQQKIVCIATFLDPRFKDRFFKDFIYNPKEYFVNAVIETFVPAAQNEIKQEVDMKEHESEVEDEFKAFARAHAPKRPRRELPESDEFRSLIEQVCADYFT</sequence>
<comment type="caution">
    <text evidence="6">The sequence shown here is derived from an EMBL/GenBank/DDBJ whole genome shotgun (WGS) entry which is preliminary data.</text>
</comment>
<dbReference type="GO" id="GO:0008270">
    <property type="term" value="F:zinc ion binding"/>
    <property type="evidence" value="ECO:0007669"/>
    <property type="project" value="UniProtKB-KW"/>
</dbReference>
<reference evidence="6 7" key="1">
    <citation type="journal article" date="2017" name="Curr. Biol.">
        <title>Genome architecture and evolution of a unichromosomal asexual nematode.</title>
        <authorList>
            <person name="Fradin H."/>
            <person name="Zegar C."/>
            <person name="Gutwein M."/>
            <person name="Lucas J."/>
            <person name="Kovtun M."/>
            <person name="Corcoran D."/>
            <person name="Baugh L.R."/>
            <person name="Kiontke K."/>
            <person name="Gunsalus K."/>
            <person name="Fitch D.H."/>
            <person name="Piano F."/>
        </authorList>
    </citation>
    <scope>NUCLEOTIDE SEQUENCE [LARGE SCALE GENOMIC DNA]</scope>
    <source>
        <strain evidence="6">PF1309</strain>
    </source>
</reference>
<keyword evidence="7" id="KW-1185">Reference proteome</keyword>
<evidence type="ECO:0000256" key="4">
    <source>
        <dbReference type="ARBA" id="ARBA00022833"/>
    </source>
</evidence>
<proteinExistence type="predicted"/>
<evidence type="ECO:0000256" key="2">
    <source>
        <dbReference type="ARBA" id="ARBA00022723"/>
    </source>
</evidence>
<keyword evidence="4" id="KW-0862">Zinc</keyword>
<dbReference type="Proteomes" id="UP000218231">
    <property type="component" value="Unassembled WGS sequence"/>
</dbReference>